<name>A0A1M4VUV2_9BACT</name>
<dbReference type="PANTHER" id="PTHR43591:SF99">
    <property type="entry name" value="OS06G0646000 PROTEIN"/>
    <property type="match status" value="1"/>
</dbReference>
<proteinExistence type="predicted"/>
<dbReference type="RefSeq" id="WP_244545628.1">
    <property type="nucleotide sequence ID" value="NZ_FQUS01000003.1"/>
</dbReference>
<keyword evidence="2" id="KW-0489">Methyltransferase</keyword>
<dbReference type="PANTHER" id="PTHR43591">
    <property type="entry name" value="METHYLTRANSFERASE"/>
    <property type="match status" value="1"/>
</dbReference>
<evidence type="ECO:0000259" key="1">
    <source>
        <dbReference type="Pfam" id="PF08241"/>
    </source>
</evidence>
<keyword evidence="3" id="KW-1185">Reference proteome</keyword>
<accession>A0A1M4VUV2</accession>
<protein>
    <submittedName>
        <fullName evidence="2">Ubiquinone/menaquinone biosynthesis C-methylase UbiE</fullName>
    </submittedName>
</protein>
<dbReference type="SUPFAM" id="SSF53335">
    <property type="entry name" value="S-adenosyl-L-methionine-dependent methyltransferases"/>
    <property type="match status" value="1"/>
</dbReference>
<evidence type="ECO:0000313" key="3">
    <source>
        <dbReference type="Proteomes" id="UP000184041"/>
    </source>
</evidence>
<keyword evidence="2" id="KW-0808">Transferase</keyword>
<dbReference type="Proteomes" id="UP000184041">
    <property type="component" value="Unassembled WGS sequence"/>
</dbReference>
<feature type="domain" description="Methyltransferase type 11" evidence="1">
    <location>
        <begin position="115"/>
        <end position="210"/>
    </location>
</feature>
<dbReference type="CDD" id="cd02440">
    <property type="entry name" value="AdoMet_MTases"/>
    <property type="match status" value="1"/>
</dbReference>
<keyword evidence="2" id="KW-0830">Ubiquinone</keyword>
<gene>
    <name evidence="2" type="ORF">SAMN05443144_10343</name>
</gene>
<dbReference type="GO" id="GO:0008757">
    <property type="term" value="F:S-adenosylmethionine-dependent methyltransferase activity"/>
    <property type="evidence" value="ECO:0007669"/>
    <property type="project" value="InterPro"/>
</dbReference>
<reference evidence="2 3" key="1">
    <citation type="submission" date="2016-11" db="EMBL/GenBank/DDBJ databases">
        <authorList>
            <person name="Jaros S."/>
            <person name="Januszkiewicz K."/>
            <person name="Wedrychowicz H."/>
        </authorList>
    </citation>
    <scope>NUCLEOTIDE SEQUENCE [LARGE SCALE GENOMIC DNA]</scope>
    <source>
        <strain evidence="2 3">DSM 21986</strain>
    </source>
</reference>
<dbReference type="EMBL" id="FQUS01000003">
    <property type="protein sequence ID" value="SHE72717.1"/>
    <property type="molecule type" value="Genomic_DNA"/>
</dbReference>
<dbReference type="STRING" id="1194090.SAMN05443144_10343"/>
<dbReference type="AlphaFoldDB" id="A0A1M4VUV2"/>
<dbReference type="InterPro" id="IPR013216">
    <property type="entry name" value="Methyltransf_11"/>
</dbReference>
<evidence type="ECO:0000313" key="2">
    <source>
        <dbReference type="EMBL" id="SHE72717.1"/>
    </source>
</evidence>
<dbReference type="GO" id="GO:0032259">
    <property type="term" value="P:methylation"/>
    <property type="evidence" value="ECO:0007669"/>
    <property type="project" value="UniProtKB-KW"/>
</dbReference>
<dbReference type="Pfam" id="PF08241">
    <property type="entry name" value="Methyltransf_11"/>
    <property type="match status" value="1"/>
</dbReference>
<dbReference type="InterPro" id="IPR029063">
    <property type="entry name" value="SAM-dependent_MTases_sf"/>
</dbReference>
<dbReference type="Gene3D" id="3.40.50.150">
    <property type="entry name" value="Vaccinia Virus protein VP39"/>
    <property type="match status" value="1"/>
</dbReference>
<organism evidence="2 3">
    <name type="scientific">Fodinibius roseus</name>
    <dbReference type="NCBI Taxonomy" id="1194090"/>
    <lineage>
        <taxon>Bacteria</taxon>
        <taxon>Pseudomonadati</taxon>
        <taxon>Balneolota</taxon>
        <taxon>Balneolia</taxon>
        <taxon>Balneolales</taxon>
        <taxon>Balneolaceae</taxon>
        <taxon>Fodinibius</taxon>
    </lineage>
</organism>
<sequence length="270" mass="30804">MPMSLEIRSPKYERAAITIPSEAAILQKGFNGTVCSNKGDEYTIRNNIIDLLGDKAMDMSWAQSSNHWKVTAALYEDIWRKRSLSILSGEEFPIRKEQELLNRWLDPRPAFWYMDIGCSTALYGRLLKKAEPGCEVVSLDFSVQMLEEARLKSEAEEANQYLVRADARSLPFFSATFDGLTMGGTFNELTDPARVLYEARRVIKKEGVFFMMHLVKADAWYLRLLQESTEFSGIKFWAIEESNELFAQTGFKVADQFCKGIVCFTKLLPA</sequence>